<dbReference type="InterPro" id="IPR006664">
    <property type="entry name" value="OMP_bac"/>
</dbReference>
<dbReference type="PRINTS" id="PR01023">
    <property type="entry name" value="NAFLGMOTY"/>
</dbReference>
<dbReference type="GO" id="GO:0005509">
    <property type="term" value="F:calcium ion binding"/>
    <property type="evidence" value="ECO:0007669"/>
    <property type="project" value="InterPro"/>
</dbReference>
<dbReference type="InterPro" id="IPR043781">
    <property type="entry name" value="DUF5723"/>
</dbReference>
<evidence type="ECO:0000313" key="8">
    <source>
        <dbReference type="EMBL" id="TSJ73607.1"/>
    </source>
</evidence>
<dbReference type="InterPro" id="IPR003367">
    <property type="entry name" value="Thrombospondin_3-like_rpt"/>
</dbReference>
<accession>A0A5M7B2N7</accession>
<dbReference type="PANTHER" id="PTHR30329:SF21">
    <property type="entry name" value="LIPOPROTEIN YIAD-RELATED"/>
    <property type="match status" value="1"/>
</dbReference>
<name>A0A5M7B2N7_9FLAO</name>
<reference evidence="7" key="3">
    <citation type="submission" date="2019-09" db="EMBL/GenBank/DDBJ databases">
        <authorList>
            <person name="Zhang D.-C."/>
        </authorList>
    </citation>
    <scope>NUCLEOTIDE SEQUENCE</scope>
    <source>
        <strain evidence="7">RU-4-M-4</strain>
    </source>
</reference>
<organism evidence="7 10">
    <name type="scientific">Algibacter amylolyticus</name>
    <dbReference type="NCBI Taxonomy" id="1608400"/>
    <lineage>
        <taxon>Bacteria</taxon>
        <taxon>Pseudomonadati</taxon>
        <taxon>Bacteroidota</taxon>
        <taxon>Flavobacteriia</taxon>
        <taxon>Flavobacteriales</taxon>
        <taxon>Flavobacteriaceae</taxon>
        <taxon>Algibacter</taxon>
    </lineage>
</organism>
<dbReference type="OrthoDB" id="9805336at2"/>
<dbReference type="InterPro" id="IPR050330">
    <property type="entry name" value="Bact_OuterMem_StrucFunc"/>
</dbReference>
<comment type="subcellular location">
    <subcellularLocation>
        <location evidence="1">Cell outer membrane</location>
    </subcellularLocation>
</comment>
<reference evidence="7 10" key="1">
    <citation type="journal article" date="2015" name="Int. J. Syst. Evol. Microbiol.">
        <title>Algibacter amylolyticus sp. nov., isolated from intertidal sediment.</title>
        <authorList>
            <person name="Zhang D.C."/>
            <person name="Wu J."/>
            <person name="Neuner K."/>
            <person name="Yao J."/>
            <person name="Margesin R."/>
        </authorList>
    </citation>
    <scope>NUCLEOTIDE SEQUENCE [LARGE SCALE GENOMIC DNA]</scope>
    <source>
        <strain evidence="7 10">RU-4-M-4</strain>
    </source>
</reference>
<dbReference type="PROSITE" id="PS51123">
    <property type="entry name" value="OMPA_2"/>
    <property type="match status" value="1"/>
</dbReference>
<dbReference type="Proteomes" id="UP000322315">
    <property type="component" value="Unassembled WGS sequence"/>
</dbReference>
<dbReference type="EMBL" id="VMBF01000009">
    <property type="protein sequence ID" value="TSJ73607.1"/>
    <property type="molecule type" value="Genomic_DNA"/>
</dbReference>
<evidence type="ECO:0000256" key="2">
    <source>
        <dbReference type="ARBA" id="ARBA00022729"/>
    </source>
</evidence>
<evidence type="ECO:0000259" key="6">
    <source>
        <dbReference type="PROSITE" id="PS51123"/>
    </source>
</evidence>
<evidence type="ECO:0000256" key="3">
    <source>
        <dbReference type="ARBA" id="ARBA00023136"/>
    </source>
</evidence>
<sequence length="696" mass="76827">MKKISVLLVFTMGTLIMDAQSYLGFLTDNYSGVHSLISNPANITDSRFKTDINLGGASVFGGNDYYGINVWDASRDGYSFDMAAKINSNGANSALINTDVLGPSFMFNLSKNSSIAVFTRARAFVNANDFDDASIAAIDDDSTRDFILNEAQLNVLGHSWGEVGITYARTLLNKNKHFLKGGVSLKYLQGLGSAFVTGTDIYVDYDADGTAFFGGETTGSITTSGDLTYARSNEFDNDDYDIKLPDNANGVGVDVGFVYELRPRYKDYKTSGYSPYNFKHKNKYKLKVGVSVTDIGFVDYKDAVNETFNVNFDDLNQDDYEDTAEDLGSFLNSYYIRANTETGYKIDLPTALHLNVDWSLSNTIYLNLNTDYSLISKNRITANRVANLVSFTPRYESKWFSFYVPLTVIENNGFRVGYGFRAGPVYVGSGSILSAFGSDNNRQADIYAGVKVPVYQNGPSDKDGDGIYDKLDYCPKEFGPVSNNGCPIKDQDNDGIVDEEDACPDEVGPEENKGCPWCDKDKDGILDNVDECPELAGNQENNGCPFKDTDGDGVFDKDDDCIYEAGSVANNGCPEAVIERLQNTLNNYAKVIFFNYGKSSLKPESSMVLADIIAVLNEYPNSKFVIEGHTDSIGSYELNQRLSETRAYAVKNYLIEHGIDPTRLSAIGYGEKRPVATNMYKAGRLQNRRVEIKLVQ</sequence>
<evidence type="ECO:0000256" key="1">
    <source>
        <dbReference type="ARBA" id="ARBA00004442"/>
    </source>
</evidence>
<dbReference type="EMBL" id="VWRS01000009">
    <property type="protein sequence ID" value="KAA5822457.1"/>
    <property type="molecule type" value="Genomic_DNA"/>
</dbReference>
<evidence type="ECO:0000256" key="4">
    <source>
        <dbReference type="ARBA" id="ARBA00023237"/>
    </source>
</evidence>
<dbReference type="InterPro" id="IPR036737">
    <property type="entry name" value="OmpA-like_sf"/>
</dbReference>
<dbReference type="RefSeq" id="WP_144117740.1">
    <property type="nucleotide sequence ID" value="NZ_JACHGE010000007.1"/>
</dbReference>
<protein>
    <submittedName>
        <fullName evidence="7">OmpA family protein</fullName>
    </submittedName>
</protein>
<reference evidence="8 9" key="2">
    <citation type="submission" date="2019-07" db="EMBL/GenBank/DDBJ databases">
        <title>Algibacter marinivivus sp. nov., isolated from the surface of a marine red alga.</title>
        <authorList>
            <person name="Zhong X."/>
            <person name="Xu W."/>
            <person name="Zhang Y."/>
            <person name="Zhang Q."/>
            <person name="Du Z."/>
        </authorList>
    </citation>
    <scope>NUCLEOTIDE SEQUENCE [LARGE SCALE GENOMIC DNA]</scope>
    <source>
        <strain evidence="8 9">RU-4-M-4</strain>
    </source>
</reference>
<dbReference type="Gene3D" id="4.10.1080.10">
    <property type="entry name" value="TSP type-3 repeat"/>
    <property type="match status" value="1"/>
</dbReference>
<dbReference type="Pfam" id="PF18990">
    <property type="entry name" value="DUF5723"/>
    <property type="match status" value="1"/>
</dbReference>
<evidence type="ECO:0000313" key="9">
    <source>
        <dbReference type="Proteomes" id="UP000315145"/>
    </source>
</evidence>
<keyword evidence="3 5" id="KW-0472">Membrane</keyword>
<comment type="caution">
    <text evidence="7">The sequence shown here is derived from an EMBL/GenBank/DDBJ whole genome shotgun (WGS) entry which is preliminary data.</text>
</comment>
<evidence type="ECO:0000313" key="7">
    <source>
        <dbReference type="EMBL" id="KAA5822457.1"/>
    </source>
</evidence>
<feature type="domain" description="OmpA-like" evidence="6">
    <location>
        <begin position="581"/>
        <end position="696"/>
    </location>
</feature>
<dbReference type="Pfam" id="PF00691">
    <property type="entry name" value="OmpA"/>
    <property type="match status" value="1"/>
</dbReference>
<dbReference type="SUPFAM" id="SSF103647">
    <property type="entry name" value="TSP type-3 repeat"/>
    <property type="match status" value="2"/>
</dbReference>
<dbReference type="SUPFAM" id="SSF103088">
    <property type="entry name" value="OmpA-like"/>
    <property type="match status" value="1"/>
</dbReference>
<dbReference type="Pfam" id="PF02412">
    <property type="entry name" value="TSP_3"/>
    <property type="match status" value="1"/>
</dbReference>
<dbReference type="CDD" id="cd07185">
    <property type="entry name" value="OmpA_C-like"/>
    <property type="match status" value="1"/>
</dbReference>
<dbReference type="GO" id="GO:0009279">
    <property type="term" value="C:cell outer membrane"/>
    <property type="evidence" value="ECO:0007669"/>
    <property type="project" value="UniProtKB-SubCell"/>
</dbReference>
<dbReference type="PANTHER" id="PTHR30329">
    <property type="entry name" value="STATOR ELEMENT OF FLAGELLAR MOTOR COMPLEX"/>
    <property type="match status" value="1"/>
</dbReference>
<evidence type="ECO:0000256" key="5">
    <source>
        <dbReference type="PROSITE-ProRule" id="PRU00473"/>
    </source>
</evidence>
<dbReference type="InterPro" id="IPR028974">
    <property type="entry name" value="TSP_type-3_rpt"/>
</dbReference>
<keyword evidence="2" id="KW-0732">Signal</keyword>
<keyword evidence="9" id="KW-1185">Reference proteome</keyword>
<evidence type="ECO:0000313" key="10">
    <source>
        <dbReference type="Proteomes" id="UP000322315"/>
    </source>
</evidence>
<proteinExistence type="predicted"/>
<dbReference type="GO" id="GO:0007155">
    <property type="term" value="P:cell adhesion"/>
    <property type="evidence" value="ECO:0007669"/>
    <property type="project" value="InterPro"/>
</dbReference>
<keyword evidence="4" id="KW-0998">Cell outer membrane</keyword>
<dbReference type="PRINTS" id="PR01021">
    <property type="entry name" value="OMPADOMAIN"/>
</dbReference>
<gene>
    <name evidence="7" type="ORF">F2B50_15035</name>
    <name evidence="8" type="ORF">FPF71_15035</name>
</gene>
<dbReference type="Gene3D" id="3.30.1330.60">
    <property type="entry name" value="OmpA-like domain"/>
    <property type="match status" value="1"/>
</dbReference>
<dbReference type="AlphaFoldDB" id="A0A5M7B2N7"/>
<dbReference type="Proteomes" id="UP000315145">
    <property type="component" value="Unassembled WGS sequence"/>
</dbReference>
<dbReference type="InterPro" id="IPR006665">
    <property type="entry name" value="OmpA-like"/>
</dbReference>